<accession>A0ABZ2KG44</accession>
<dbReference type="EMBL" id="CP089982">
    <property type="protein sequence ID" value="WXA97039.1"/>
    <property type="molecule type" value="Genomic_DNA"/>
</dbReference>
<evidence type="ECO:0000313" key="1">
    <source>
        <dbReference type="EMBL" id="WXA97039.1"/>
    </source>
</evidence>
<keyword evidence="2" id="KW-1185">Reference proteome</keyword>
<proteinExistence type="predicted"/>
<dbReference type="RefSeq" id="WP_394847655.1">
    <property type="nucleotide sequence ID" value="NZ_CP089982.1"/>
</dbReference>
<protein>
    <submittedName>
        <fullName evidence="1">Uncharacterized protein</fullName>
    </submittedName>
</protein>
<name>A0ABZ2KG44_9BACT</name>
<sequence length="209" mass="23650">MFPSSSVASPIFAAIWSLVYLGAMRTYQDCLLPFGPVWGRHAQDSLPAINRVRDLLHEKCGFSPDIAEMLLDDWKLRDRRIEPRHRGDLDVLVESALGRLGTPLPTTEQAREQRVNIAAHRQFALLLDAMFAAERAAEMEGVKLDGAVVREVLWTVRGLAGTPPLYEVESKEALLKTVISEWRAISDWRTSRPPELDEWIAKRMNQSSM</sequence>
<evidence type="ECO:0000313" key="2">
    <source>
        <dbReference type="Proteomes" id="UP001379533"/>
    </source>
</evidence>
<dbReference type="Proteomes" id="UP001379533">
    <property type="component" value="Chromosome"/>
</dbReference>
<reference evidence="1 2" key="1">
    <citation type="submission" date="2021-12" db="EMBL/GenBank/DDBJ databases">
        <title>Discovery of the Pendulisporaceae a myxobacterial family with distinct sporulation behavior and unique specialized metabolism.</title>
        <authorList>
            <person name="Garcia R."/>
            <person name="Popoff A."/>
            <person name="Bader C.D."/>
            <person name="Loehr J."/>
            <person name="Walesch S."/>
            <person name="Walt C."/>
            <person name="Boldt J."/>
            <person name="Bunk B."/>
            <person name="Haeckl F.J.F.P.J."/>
            <person name="Gunesch A.P."/>
            <person name="Birkelbach J."/>
            <person name="Nuebel U."/>
            <person name="Pietschmann T."/>
            <person name="Bach T."/>
            <person name="Mueller R."/>
        </authorList>
    </citation>
    <scope>NUCLEOTIDE SEQUENCE [LARGE SCALE GENOMIC DNA]</scope>
    <source>
        <strain evidence="1 2">MSr12523</strain>
    </source>
</reference>
<gene>
    <name evidence="1" type="ORF">LZC95_09350</name>
</gene>
<organism evidence="1 2">
    <name type="scientific">Pendulispora brunnea</name>
    <dbReference type="NCBI Taxonomy" id="2905690"/>
    <lineage>
        <taxon>Bacteria</taxon>
        <taxon>Pseudomonadati</taxon>
        <taxon>Myxococcota</taxon>
        <taxon>Myxococcia</taxon>
        <taxon>Myxococcales</taxon>
        <taxon>Sorangiineae</taxon>
        <taxon>Pendulisporaceae</taxon>
        <taxon>Pendulispora</taxon>
    </lineage>
</organism>